<evidence type="ECO:0000313" key="1">
    <source>
        <dbReference type="EMBL" id="GLI02907.1"/>
    </source>
</evidence>
<gene>
    <name evidence="1" type="ORF">Pa4123_81850</name>
</gene>
<comment type="caution">
    <text evidence="1">The sequence shown here is derived from an EMBL/GenBank/DDBJ whole genome shotgun (WGS) entry which is preliminary data.</text>
</comment>
<evidence type="ECO:0000313" key="2">
    <source>
        <dbReference type="Proteomes" id="UP001144280"/>
    </source>
</evidence>
<sequence>MLNEWDFIGVGKFYTGDDEYDCLLGPLLARFASGANVDDVVGFLREEIEGHFGLELTDTEIATFAVRTVAWWQDEESRSTA</sequence>
<dbReference type="EMBL" id="BSDI01000072">
    <property type="protein sequence ID" value="GLI02907.1"/>
    <property type="molecule type" value="Genomic_DNA"/>
</dbReference>
<keyword evidence="2" id="KW-1185">Reference proteome</keyword>
<dbReference type="Proteomes" id="UP001144280">
    <property type="component" value="Unassembled WGS sequence"/>
</dbReference>
<protein>
    <recommendedName>
        <fullName evidence="3">CdiI immunity protein domain-containing protein</fullName>
    </recommendedName>
</protein>
<proteinExistence type="predicted"/>
<organism evidence="1 2">
    <name type="scientific">Phytohabitans aurantiacus</name>
    <dbReference type="NCBI Taxonomy" id="3016789"/>
    <lineage>
        <taxon>Bacteria</taxon>
        <taxon>Bacillati</taxon>
        <taxon>Actinomycetota</taxon>
        <taxon>Actinomycetes</taxon>
        <taxon>Micromonosporales</taxon>
        <taxon>Micromonosporaceae</taxon>
    </lineage>
</organism>
<name>A0ABQ5RAG8_9ACTN</name>
<reference evidence="1" key="1">
    <citation type="submission" date="2022-12" db="EMBL/GenBank/DDBJ databases">
        <title>New Phytohabitans aurantiacus sp. RD004123 nov., an actinomycete isolated from soil.</title>
        <authorList>
            <person name="Triningsih D.W."/>
            <person name="Harunari E."/>
            <person name="Igarashi Y."/>
        </authorList>
    </citation>
    <scope>NUCLEOTIDE SEQUENCE</scope>
    <source>
        <strain evidence="1">RD004123</strain>
    </source>
</reference>
<accession>A0ABQ5RAG8</accession>
<evidence type="ECO:0008006" key="3">
    <source>
        <dbReference type="Google" id="ProtNLM"/>
    </source>
</evidence>